<proteinExistence type="predicted"/>
<accession>A0A0V0HDS4</accession>
<dbReference type="EMBL" id="GEDG01021549">
    <property type="protein sequence ID" value="JAP18215.1"/>
    <property type="molecule type" value="Transcribed_RNA"/>
</dbReference>
<organism evidence="1">
    <name type="scientific">Solanum chacoense</name>
    <name type="common">Chaco potato</name>
    <dbReference type="NCBI Taxonomy" id="4108"/>
    <lineage>
        <taxon>Eukaryota</taxon>
        <taxon>Viridiplantae</taxon>
        <taxon>Streptophyta</taxon>
        <taxon>Embryophyta</taxon>
        <taxon>Tracheophyta</taxon>
        <taxon>Spermatophyta</taxon>
        <taxon>Magnoliopsida</taxon>
        <taxon>eudicotyledons</taxon>
        <taxon>Gunneridae</taxon>
        <taxon>Pentapetalae</taxon>
        <taxon>asterids</taxon>
        <taxon>lamiids</taxon>
        <taxon>Solanales</taxon>
        <taxon>Solanaceae</taxon>
        <taxon>Solanoideae</taxon>
        <taxon>Solaneae</taxon>
        <taxon>Solanum</taxon>
    </lineage>
</organism>
<name>A0A0V0HDS4_SOLCH</name>
<reference evidence="1" key="1">
    <citation type="submission" date="2015-12" db="EMBL/GenBank/DDBJ databases">
        <title>Gene expression during late stages of embryo sac development: a critical building block for successful pollen-pistil interactions.</title>
        <authorList>
            <person name="Liu Y."/>
            <person name="Joly V."/>
            <person name="Sabar M."/>
            <person name="Matton D.P."/>
        </authorList>
    </citation>
    <scope>NUCLEOTIDE SEQUENCE</scope>
</reference>
<dbReference type="AlphaFoldDB" id="A0A0V0HDS4"/>
<sequence length="73" mass="8297">MWLLKQVSASGKQNHVQHKASSILLLSSLWQLCLNYSFYVLPDSYTTQKTNPSAVVTDEGTYEAIRRQGFFSL</sequence>
<evidence type="ECO:0000313" key="1">
    <source>
        <dbReference type="EMBL" id="JAP18215.1"/>
    </source>
</evidence>
<protein>
    <submittedName>
        <fullName evidence="1">Putative ovule protein</fullName>
    </submittedName>
</protein>